<organism evidence="1 2">
    <name type="scientific">Armillaria novae-zelandiae</name>
    <dbReference type="NCBI Taxonomy" id="153914"/>
    <lineage>
        <taxon>Eukaryota</taxon>
        <taxon>Fungi</taxon>
        <taxon>Dikarya</taxon>
        <taxon>Basidiomycota</taxon>
        <taxon>Agaricomycotina</taxon>
        <taxon>Agaricomycetes</taxon>
        <taxon>Agaricomycetidae</taxon>
        <taxon>Agaricales</taxon>
        <taxon>Marasmiineae</taxon>
        <taxon>Physalacriaceae</taxon>
        <taxon>Armillaria</taxon>
    </lineage>
</organism>
<name>A0AA39NN87_9AGAR</name>
<accession>A0AA39NN87</accession>
<reference evidence="1" key="1">
    <citation type="submission" date="2023-06" db="EMBL/GenBank/DDBJ databases">
        <authorList>
            <consortium name="Lawrence Berkeley National Laboratory"/>
            <person name="Ahrendt S."/>
            <person name="Sahu N."/>
            <person name="Indic B."/>
            <person name="Wong-Bajracharya J."/>
            <person name="Merenyi Z."/>
            <person name="Ke H.-M."/>
            <person name="Monk M."/>
            <person name="Kocsube S."/>
            <person name="Drula E."/>
            <person name="Lipzen A."/>
            <person name="Balint B."/>
            <person name="Henrissat B."/>
            <person name="Andreopoulos B."/>
            <person name="Martin F.M."/>
            <person name="Harder C.B."/>
            <person name="Rigling D."/>
            <person name="Ford K.L."/>
            <person name="Foster G.D."/>
            <person name="Pangilinan J."/>
            <person name="Papanicolaou A."/>
            <person name="Barry K."/>
            <person name="LaButti K."/>
            <person name="Viragh M."/>
            <person name="Koriabine M."/>
            <person name="Yan M."/>
            <person name="Riley R."/>
            <person name="Champramary S."/>
            <person name="Plett K.L."/>
            <person name="Tsai I.J."/>
            <person name="Slot J."/>
            <person name="Sipos G."/>
            <person name="Plett J."/>
            <person name="Nagy L.G."/>
            <person name="Grigoriev I.V."/>
        </authorList>
    </citation>
    <scope>NUCLEOTIDE SEQUENCE</scope>
    <source>
        <strain evidence="1">ICMP 16352</strain>
    </source>
</reference>
<sequence>MVCTNDAFDGCDWSAAKNEPGLESYCRHTLSALHREQHRRRHPLTICSRRCRGVLRKSSVRTGDWGYTYLMTEHVSFPLTVKERSTRLDVAKLPATSIVVRVRTLGRNTVRVGSVLKFQYHRQLPHICPTPISFPLQPHYQNSLSQSFSTTESS</sequence>
<proteinExistence type="predicted"/>
<dbReference type="AlphaFoldDB" id="A0AA39NN87"/>
<dbReference type="Proteomes" id="UP001175227">
    <property type="component" value="Unassembled WGS sequence"/>
</dbReference>
<evidence type="ECO:0000313" key="2">
    <source>
        <dbReference type="Proteomes" id="UP001175227"/>
    </source>
</evidence>
<comment type="caution">
    <text evidence="1">The sequence shown here is derived from an EMBL/GenBank/DDBJ whole genome shotgun (WGS) entry which is preliminary data.</text>
</comment>
<dbReference type="EMBL" id="JAUEPR010000068">
    <property type="protein sequence ID" value="KAK0468680.1"/>
    <property type="molecule type" value="Genomic_DNA"/>
</dbReference>
<protein>
    <submittedName>
        <fullName evidence="1">Uncharacterized protein</fullName>
    </submittedName>
</protein>
<keyword evidence="2" id="KW-1185">Reference proteome</keyword>
<gene>
    <name evidence="1" type="ORF">IW261DRAFT_1017865</name>
</gene>
<evidence type="ECO:0000313" key="1">
    <source>
        <dbReference type="EMBL" id="KAK0468680.1"/>
    </source>
</evidence>